<evidence type="ECO:0000256" key="1">
    <source>
        <dbReference type="SAM" id="MobiDB-lite"/>
    </source>
</evidence>
<reference evidence="2" key="1">
    <citation type="journal article" date="2020" name="Nat. Commun.">
        <title>Large-scale genome sequencing of mycorrhizal fungi provides insights into the early evolution of symbiotic traits.</title>
        <authorList>
            <person name="Miyauchi S."/>
            <person name="Kiss E."/>
            <person name="Kuo A."/>
            <person name="Drula E."/>
            <person name="Kohler A."/>
            <person name="Sanchez-Garcia M."/>
            <person name="Morin E."/>
            <person name="Andreopoulos B."/>
            <person name="Barry K.W."/>
            <person name="Bonito G."/>
            <person name="Buee M."/>
            <person name="Carver A."/>
            <person name="Chen C."/>
            <person name="Cichocki N."/>
            <person name="Clum A."/>
            <person name="Culley D."/>
            <person name="Crous P.W."/>
            <person name="Fauchery L."/>
            <person name="Girlanda M."/>
            <person name="Hayes R.D."/>
            <person name="Keri Z."/>
            <person name="LaButti K."/>
            <person name="Lipzen A."/>
            <person name="Lombard V."/>
            <person name="Magnuson J."/>
            <person name="Maillard F."/>
            <person name="Murat C."/>
            <person name="Nolan M."/>
            <person name="Ohm R.A."/>
            <person name="Pangilinan J."/>
            <person name="Pereira M.F."/>
            <person name="Perotto S."/>
            <person name="Peter M."/>
            <person name="Pfister S."/>
            <person name="Riley R."/>
            <person name="Sitrit Y."/>
            <person name="Stielow J.B."/>
            <person name="Szollosi G."/>
            <person name="Zifcakova L."/>
            <person name="Stursova M."/>
            <person name="Spatafora J.W."/>
            <person name="Tedersoo L."/>
            <person name="Vaario L.M."/>
            <person name="Yamada A."/>
            <person name="Yan M."/>
            <person name="Wang P."/>
            <person name="Xu J."/>
            <person name="Bruns T."/>
            <person name="Baldrian P."/>
            <person name="Vilgalys R."/>
            <person name="Dunand C."/>
            <person name="Henrissat B."/>
            <person name="Grigoriev I.V."/>
            <person name="Hibbett D."/>
            <person name="Nagy L.G."/>
            <person name="Martin F.M."/>
        </authorList>
    </citation>
    <scope>NUCLEOTIDE SEQUENCE</scope>
    <source>
        <strain evidence="2">UH-Tt-Lm1</strain>
    </source>
</reference>
<feature type="region of interest" description="Disordered" evidence="1">
    <location>
        <begin position="70"/>
        <end position="109"/>
    </location>
</feature>
<dbReference type="AlphaFoldDB" id="A0A9P6HNA8"/>
<reference evidence="2" key="2">
    <citation type="submission" date="2020-11" db="EMBL/GenBank/DDBJ databases">
        <authorList>
            <consortium name="DOE Joint Genome Institute"/>
            <person name="Kuo A."/>
            <person name="Miyauchi S."/>
            <person name="Kiss E."/>
            <person name="Drula E."/>
            <person name="Kohler A."/>
            <person name="Sanchez-Garcia M."/>
            <person name="Andreopoulos B."/>
            <person name="Barry K.W."/>
            <person name="Bonito G."/>
            <person name="Buee M."/>
            <person name="Carver A."/>
            <person name="Chen C."/>
            <person name="Cichocki N."/>
            <person name="Clum A."/>
            <person name="Culley D."/>
            <person name="Crous P.W."/>
            <person name="Fauchery L."/>
            <person name="Girlanda M."/>
            <person name="Hayes R."/>
            <person name="Keri Z."/>
            <person name="Labutti K."/>
            <person name="Lipzen A."/>
            <person name="Lombard V."/>
            <person name="Magnuson J."/>
            <person name="Maillard F."/>
            <person name="Morin E."/>
            <person name="Murat C."/>
            <person name="Nolan M."/>
            <person name="Ohm R."/>
            <person name="Pangilinan J."/>
            <person name="Pereira M."/>
            <person name="Perotto S."/>
            <person name="Peter M."/>
            <person name="Riley R."/>
            <person name="Sitrit Y."/>
            <person name="Stielow B."/>
            <person name="Szollosi G."/>
            <person name="Zifcakova L."/>
            <person name="Stursova M."/>
            <person name="Spatafora J.W."/>
            <person name="Tedersoo L."/>
            <person name="Vaario L.-M."/>
            <person name="Yamada A."/>
            <person name="Yan M."/>
            <person name="Wang P."/>
            <person name="Xu J."/>
            <person name="Bruns T."/>
            <person name="Baldrian P."/>
            <person name="Vilgalys R."/>
            <person name="Henrissat B."/>
            <person name="Grigoriev I.V."/>
            <person name="Hibbett D."/>
            <person name="Nagy L.G."/>
            <person name="Martin F.M."/>
        </authorList>
    </citation>
    <scope>NUCLEOTIDE SEQUENCE</scope>
    <source>
        <strain evidence="2">UH-Tt-Lm1</strain>
    </source>
</reference>
<organism evidence="2 3">
    <name type="scientific">Thelephora terrestris</name>
    <dbReference type="NCBI Taxonomy" id="56493"/>
    <lineage>
        <taxon>Eukaryota</taxon>
        <taxon>Fungi</taxon>
        <taxon>Dikarya</taxon>
        <taxon>Basidiomycota</taxon>
        <taxon>Agaricomycotina</taxon>
        <taxon>Agaricomycetes</taxon>
        <taxon>Thelephorales</taxon>
        <taxon>Thelephoraceae</taxon>
        <taxon>Thelephora</taxon>
    </lineage>
</organism>
<gene>
    <name evidence="2" type="ORF">BJ322DRAFT_1103981</name>
</gene>
<evidence type="ECO:0000313" key="2">
    <source>
        <dbReference type="EMBL" id="KAF9790316.1"/>
    </source>
</evidence>
<name>A0A9P6HNA8_9AGAM</name>
<keyword evidence="3" id="KW-1185">Reference proteome</keyword>
<dbReference type="Proteomes" id="UP000736335">
    <property type="component" value="Unassembled WGS sequence"/>
</dbReference>
<proteinExistence type="predicted"/>
<sequence length="332" mass="38006">MNTVNAPISNVKVTFFEKILNVHGYNALEHMLHYRVPVYIRWSIPLGSSTFSNFPMFTILNKWCPPDHSLPGLDHPQHPASLPPTTSSDHQPPPTPSPAAPSQDMDSQRYVQMRKVEIKSVRKQSGLGWQQAAQSFSQPGSQGALVCDFIHFFCRDELEDQTVCGWQRSHISRGEVQQLQEKFEHHHLCEKFNFTNTTSNAVSNYYDEYEEDEEDEANIVSWHGEGLYLFNGWNNHHSPDENSWFKHNNVYNYKYEDNEMDGEYYEDVEANTGCQQTQAGHVDRTAEAPPLSQSPPSVKDVDDVIGYEPAHHHLAELEDQTVENLPHIDPDV</sequence>
<protein>
    <submittedName>
        <fullName evidence="2">Uncharacterized protein</fullName>
    </submittedName>
</protein>
<dbReference type="EMBL" id="WIUZ02000002">
    <property type="protein sequence ID" value="KAF9790316.1"/>
    <property type="molecule type" value="Genomic_DNA"/>
</dbReference>
<feature type="region of interest" description="Disordered" evidence="1">
    <location>
        <begin position="276"/>
        <end position="299"/>
    </location>
</feature>
<evidence type="ECO:0000313" key="3">
    <source>
        <dbReference type="Proteomes" id="UP000736335"/>
    </source>
</evidence>
<comment type="caution">
    <text evidence="2">The sequence shown here is derived from an EMBL/GenBank/DDBJ whole genome shotgun (WGS) entry which is preliminary data.</text>
</comment>
<accession>A0A9P6HNA8</accession>